<gene>
    <name evidence="6" type="ORF">CTEN210_07898</name>
</gene>
<comment type="caution">
    <text evidence="3">Lacks conserved residue(s) required for the propagation of feature annotation.</text>
</comment>
<dbReference type="SMART" id="SM00631">
    <property type="entry name" value="Zn_pept"/>
    <property type="match status" value="1"/>
</dbReference>
<organism evidence="6 7">
    <name type="scientific">Chaetoceros tenuissimus</name>
    <dbReference type="NCBI Taxonomy" id="426638"/>
    <lineage>
        <taxon>Eukaryota</taxon>
        <taxon>Sar</taxon>
        <taxon>Stramenopiles</taxon>
        <taxon>Ochrophyta</taxon>
        <taxon>Bacillariophyta</taxon>
        <taxon>Coscinodiscophyceae</taxon>
        <taxon>Chaetocerotophycidae</taxon>
        <taxon>Chaetocerotales</taxon>
        <taxon>Chaetocerotaceae</taxon>
        <taxon>Chaetoceros</taxon>
    </lineage>
</organism>
<dbReference type="PROSITE" id="PS52035">
    <property type="entry name" value="PEPTIDASE_M14"/>
    <property type="match status" value="1"/>
</dbReference>
<evidence type="ECO:0000313" key="7">
    <source>
        <dbReference type="Proteomes" id="UP001054902"/>
    </source>
</evidence>
<dbReference type="GO" id="GO:0004181">
    <property type="term" value="F:metallocarboxypeptidase activity"/>
    <property type="evidence" value="ECO:0007669"/>
    <property type="project" value="InterPro"/>
</dbReference>
<dbReference type="Proteomes" id="UP001054902">
    <property type="component" value="Unassembled WGS sequence"/>
</dbReference>
<sequence>MWRFGSICSFLLFISTSSVQAKDYRRLSLNEIVEEMYELERLHPNFVTVTTSQEKYSLSKTCDQEENRCYNHLLFIEDPFIYSHRRARRAKKERPDVLISGALHGNERVGPVASLETAKLLATAATCESGLASPEVDCISFYEKHSKRQIVWLARLVSTRRVIIVPTANQWGYHYNSRYEGSFDPNRDFPFDQTSKESSLCMRTIAARTLNEIFLDHLIQMSVTFHAGMESITYEWGAQSVPNNKLSPDYYAEDTIARGLSNFAGKLSTNTKYQYGDANSIVYAIRGGFEDYAYASSWSDLVNVCNPTTYGGYDKSKTLYDSVTLRTYNFLVETSNSKNPSDNALGSDNNLFTAPFVYDNNTDNGYVAKSIRIALMAIDVVEPYVEIVQVRSKEFMSELKPGTQLRNRWSRGKKKIKSRSSQRPIVRWTVGGSFTVDQTFLIYGPWSQLPKYFDSIRQLKKFQIEKVLNDQSFSKSEIQSGTTKWFQDDSDIGTEQEFSAKLNLKNFSIGTKIAVYAVAKVDQSWQNRPDAVWPDVSPQSHMANGRTNTGYVAKKSSGANDRIVQGRQIWISIPLTIEITA</sequence>
<proteinExistence type="inferred from homology"/>
<feature type="chain" id="PRO_5042130840" evidence="4">
    <location>
        <begin position="22"/>
        <end position="581"/>
    </location>
</feature>
<evidence type="ECO:0000259" key="5">
    <source>
        <dbReference type="PROSITE" id="PS52035"/>
    </source>
</evidence>
<comment type="cofactor">
    <cofactor evidence="1">
        <name>Zn(2+)</name>
        <dbReference type="ChEBI" id="CHEBI:29105"/>
    </cofactor>
</comment>
<dbReference type="GO" id="GO:0008270">
    <property type="term" value="F:zinc ion binding"/>
    <property type="evidence" value="ECO:0007669"/>
    <property type="project" value="InterPro"/>
</dbReference>
<dbReference type="EMBL" id="BLLK01000045">
    <property type="protein sequence ID" value="GFH51422.1"/>
    <property type="molecule type" value="Genomic_DNA"/>
</dbReference>
<keyword evidence="7" id="KW-1185">Reference proteome</keyword>
<comment type="caution">
    <text evidence="6">The sequence shown here is derived from an EMBL/GenBank/DDBJ whole genome shotgun (WGS) entry which is preliminary data.</text>
</comment>
<dbReference type="CDD" id="cd00596">
    <property type="entry name" value="Peptidase_M14_like"/>
    <property type="match status" value="1"/>
</dbReference>
<evidence type="ECO:0000256" key="1">
    <source>
        <dbReference type="ARBA" id="ARBA00001947"/>
    </source>
</evidence>
<name>A0AAD3H5J7_9STRA</name>
<dbReference type="PANTHER" id="PTHR11705:SF138">
    <property type="entry name" value="PEPTIDASE M14 CARBOXYPEPTIDASE A DOMAIN-CONTAINING PROTEIN"/>
    <property type="match status" value="1"/>
</dbReference>
<feature type="signal peptide" evidence="4">
    <location>
        <begin position="1"/>
        <end position="21"/>
    </location>
</feature>
<dbReference type="GO" id="GO:0005615">
    <property type="term" value="C:extracellular space"/>
    <property type="evidence" value="ECO:0007669"/>
    <property type="project" value="TreeGrafter"/>
</dbReference>
<evidence type="ECO:0000256" key="3">
    <source>
        <dbReference type="PROSITE-ProRule" id="PRU01379"/>
    </source>
</evidence>
<evidence type="ECO:0000313" key="6">
    <source>
        <dbReference type="EMBL" id="GFH51422.1"/>
    </source>
</evidence>
<dbReference type="Pfam" id="PF00246">
    <property type="entry name" value="Peptidase_M14"/>
    <property type="match status" value="1"/>
</dbReference>
<dbReference type="PANTHER" id="PTHR11705">
    <property type="entry name" value="PROTEASE FAMILY M14 CARBOXYPEPTIDASE A,B"/>
    <property type="match status" value="1"/>
</dbReference>
<reference evidence="6 7" key="1">
    <citation type="journal article" date="2021" name="Sci. Rep.">
        <title>The genome of the diatom Chaetoceros tenuissimus carries an ancient integrated fragment of an extant virus.</title>
        <authorList>
            <person name="Hongo Y."/>
            <person name="Kimura K."/>
            <person name="Takaki Y."/>
            <person name="Yoshida Y."/>
            <person name="Baba S."/>
            <person name="Kobayashi G."/>
            <person name="Nagasaki K."/>
            <person name="Hano T."/>
            <person name="Tomaru Y."/>
        </authorList>
    </citation>
    <scope>NUCLEOTIDE SEQUENCE [LARGE SCALE GENOMIC DNA]</scope>
    <source>
        <strain evidence="6 7">NIES-3715</strain>
    </source>
</reference>
<protein>
    <submittedName>
        <fullName evidence="6">Zn-dependent exopeptidase</fullName>
    </submittedName>
</protein>
<evidence type="ECO:0000256" key="4">
    <source>
        <dbReference type="SAM" id="SignalP"/>
    </source>
</evidence>
<accession>A0AAD3H5J7</accession>
<dbReference type="Gene3D" id="3.40.630.10">
    <property type="entry name" value="Zn peptidases"/>
    <property type="match status" value="1"/>
</dbReference>
<keyword evidence="4" id="KW-0732">Signal</keyword>
<evidence type="ECO:0000256" key="2">
    <source>
        <dbReference type="ARBA" id="ARBA00005988"/>
    </source>
</evidence>
<dbReference type="SUPFAM" id="SSF53187">
    <property type="entry name" value="Zn-dependent exopeptidases"/>
    <property type="match status" value="1"/>
</dbReference>
<dbReference type="InterPro" id="IPR000834">
    <property type="entry name" value="Peptidase_M14"/>
</dbReference>
<dbReference type="GO" id="GO:0006508">
    <property type="term" value="P:proteolysis"/>
    <property type="evidence" value="ECO:0007669"/>
    <property type="project" value="InterPro"/>
</dbReference>
<comment type="similarity">
    <text evidence="2 3">Belongs to the peptidase M14 family.</text>
</comment>
<dbReference type="AlphaFoldDB" id="A0AAD3H5J7"/>
<feature type="domain" description="Peptidase M14" evidence="5">
    <location>
        <begin position="25"/>
        <end position="335"/>
    </location>
</feature>